<feature type="chain" id="PRO_5047541279" evidence="1">
    <location>
        <begin position="23"/>
        <end position="386"/>
    </location>
</feature>
<dbReference type="InterPro" id="IPR029058">
    <property type="entry name" value="AB_hydrolase_fold"/>
</dbReference>
<keyword evidence="1" id="KW-0732">Signal</keyword>
<sequence>MSRTLLAAVAAGLISLSAQAQAQAPADPPKNDYGDKANWLCLPGRADACAADNTTTVIAADGKMTREAWTGDPKAPVDCFYVYPTVSNDPGVISDMVAGPEEISVVTSQLNRLGAKCRIFAPLYRQFTLTALRAAVAGGPAASAARPNTGYLDVVDAWNWYLAHENKSRGVVLIGHSQGSGVLTQLIAKEIDGKPAQKLLVSAILGGTSLPVDKGKDTGTFKSIPTCKSAGQVGCVIAWASFRDTVPPPANTRFGRPRDLNPAMEAVCTNPAALAGGSAPLHAYLGTTTNGQDAAAWVKGGAKVETPFVSVPGLLTGACVSKNGFNYLEVHVNADPADPRTDDIKGDVVYGTQVAQDWGLHLIDMNLVMGDLVTVVGAETKTWLKH</sequence>
<gene>
    <name evidence="2" type="ORF">ACFQ27_19610</name>
</gene>
<dbReference type="SUPFAM" id="SSF53474">
    <property type="entry name" value="alpha/beta-Hydrolases"/>
    <property type="match status" value="1"/>
</dbReference>
<accession>A0ABW3T7Z4</accession>
<reference evidence="3" key="1">
    <citation type="journal article" date="2019" name="Int. J. Syst. Evol. Microbiol.">
        <title>The Global Catalogue of Microorganisms (GCM) 10K type strain sequencing project: providing services to taxonomists for standard genome sequencing and annotation.</title>
        <authorList>
            <consortium name="The Broad Institute Genomics Platform"/>
            <consortium name="The Broad Institute Genome Sequencing Center for Infectious Disease"/>
            <person name="Wu L."/>
            <person name="Ma J."/>
        </authorList>
    </citation>
    <scope>NUCLEOTIDE SEQUENCE [LARGE SCALE GENOMIC DNA]</scope>
    <source>
        <strain evidence="3">CCUG 55074</strain>
    </source>
</reference>
<dbReference type="Pfam" id="PF11288">
    <property type="entry name" value="DUF3089"/>
    <property type="match status" value="1"/>
</dbReference>
<proteinExistence type="predicted"/>
<dbReference type="RefSeq" id="WP_377354759.1">
    <property type="nucleotide sequence ID" value="NZ_JBHTLQ010000080.1"/>
</dbReference>
<protein>
    <submittedName>
        <fullName evidence="2">DUF3089 domain-containing protein</fullName>
    </submittedName>
</protein>
<name>A0ABW3T7Z4_9CAUL</name>
<comment type="caution">
    <text evidence="2">The sequence shown here is derived from an EMBL/GenBank/DDBJ whole genome shotgun (WGS) entry which is preliminary data.</text>
</comment>
<evidence type="ECO:0000256" key="1">
    <source>
        <dbReference type="SAM" id="SignalP"/>
    </source>
</evidence>
<feature type="signal peptide" evidence="1">
    <location>
        <begin position="1"/>
        <end position="22"/>
    </location>
</feature>
<dbReference type="EMBL" id="JBHTLQ010000080">
    <property type="protein sequence ID" value="MFD1192805.1"/>
    <property type="molecule type" value="Genomic_DNA"/>
</dbReference>
<dbReference type="InterPro" id="IPR021440">
    <property type="entry name" value="DUF3089"/>
</dbReference>
<evidence type="ECO:0000313" key="2">
    <source>
        <dbReference type="EMBL" id="MFD1192805.1"/>
    </source>
</evidence>
<keyword evidence="3" id="KW-1185">Reference proteome</keyword>
<dbReference type="Proteomes" id="UP001597216">
    <property type="component" value="Unassembled WGS sequence"/>
</dbReference>
<organism evidence="2 3">
    <name type="scientific">Phenylobacterium conjunctum</name>
    <dbReference type="NCBI Taxonomy" id="1298959"/>
    <lineage>
        <taxon>Bacteria</taxon>
        <taxon>Pseudomonadati</taxon>
        <taxon>Pseudomonadota</taxon>
        <taxon>Alphaproteobacteria</taxon>
        <taxon>Caulobacterales</taxon>
        <taxon>Caulobacteraceae</taxon>
        <taxon>Phenylobacterium</taxon>
    </lineage>
</organism>
<evidence type="ECO:0000313" key="3">
    <source>
        <dbReference type="Proteomes" id="UP001597216"/>
    </source>
</evidence>